<keyword evidence="3" id="KW-1185">Reference proteome</keyword>
<reference evidence="2 3" key="1">
    <citation type="journal article" date="2002" name="Nucleic Acids Res.">
        <title>The complete genomic sequence of Mycoplasma penetrans, an intracellular bacterial pathogen in humans.</title>
        <authorList>
            <person name="Sasaki Y."/>
            <person name="Ishikawa J."/>
            <person name="Yamashita A."/>
            <person name="Oshima K."/>
            <person name="Kenri T."/>
            <person name="Furuya K."/>
            <person name="Yoshino C."/>
            <person name="Horino A."/>
            <person name="Shiba T."/>
            <person name="Sasaki T."/>
            <person name="Hattori M."/>
        </authorList>
    </citation>
    <scope>NUCLEOTIDE SEQUENCE [LARGE SCALE GENOMIC DNA]</scope>
    <source>
        <strain evidence="2 3">HF-2</strain>
    </source>
</reference>
<dbReference type="InParanoid" id="Q8EVD4"/>
<evidence type="ECO:0000256" key="1">
    <source>
        <dbReference type="SAM" id="Phobius"/>
    </source>
</evidence>
<dbReference type="KEGG" id="mpe:MYPE6310"/>
<keyword evidence="1" id="KW-0812">Transmembrane</keyword>
<name>Q8EVD4_MALP2</name>
<organism evidence="2 3">
    <name type="scientific">Malacoplasma penetrans (strain HF-2)</name>
    <name type="common">Mycoplasma penetrans</name>
    <dbReference type="NCBI Taxonomy" id="272633"/>
    <lineage>
        <taxon>Bacteria</taxon>
        <taxon>Bacillati</taxon>
        <taxon>Mycoplasmatota</taxon>
        <taxon>Mycoplasmoidales</taxon>
        <taxon>Mycoplasmoidaceae</taxon>
        <taxon>Malacoplasma</taxon>
    </lineage>
</organism>
<dbReference type="RefSeq" id="WP_011077452.1">
    <property type="nucleotide sequence ID" value="NC_004432.1"/>
</dbReference>
<evidence type="ECO:0000313" key="2">
    <source>
        <dbReference type="EMBL" id="BAC44422.1"/>
    </source>
</evidence>
<keyword evidence="1" id="KW-1133">Transmembrane helix</keyword>
<dbReference type="EMBL" id="BA000026">
    <property type="protein sequence ID" value="BAC44422.1"/>
    <property type="molecule type" value="Genomic_DNA"/>
</dbReference>
<proteinExistence type="predicted"/>
<evidence type="ECO:0000313" key="3">
    <source>
        <dbReference type="Proteomes" id="UP000002522"/>
    </source>
</evidence>
<keyword evidence="1" id="KW-0472">Membrane</keyword>
<dbReference type="Proteomes" id="UP000002522">
    <property type="component" value="Chromosome"/>
</dbReference>
<sequence length="240" mass="28120">MSTISLPKNHPYYNEDEDTEWTNKIPNNISGQVQLSNLIINNEDQASQVIYFQKVPWEIFLSWDYKQQMTNKNYVPFFNLEPSLSNTSFIGFQYTTTSIQTTAFFLKDAYNYSLEDINKVLNSFYFPIPETFDVIIRTNKDSFSADDSLNGIYAKNNILKIKNIYDPFVFLHSFPEYEKNQILASSFINQNYDPNYSVNNEYNFSDVDKSFFIIGLIAVITFSFLIFMSLKIFKKESINK</sequence>
<protein>
    <submittedName>
        <fullName evidence="2">Uncharacterized protein</fullName>
    </submittedName>
</protein>
<accession>Q8EVD4</accession>
<dbReference type="STRING" id="272633.gene:10731751"/>
<feature type="transmembrane region" description="Helical" evidence="1">
    <location>
        <begin position="211"/>
        <end position="233"/>
    </location>
</feature>
<dbReference type="AlphaFoldDB" id="Q8EVD4"/>
<gene>
    <name evidence="2" type="ordered locus">MYPE6310</name>
</gene>
<dbReference type="HOGENOM" id="CLU_1155421_0_0_14"/>